<feature type="compositionally biased region" description="Low complexity" evidence="1">
    <location>
        <begin position="312"/>
        <end position="325"/>
    </location>
</feature>
<protein>
    <submittedName>
        <fullName evidence="2">RAN guanine nucleotide release factor</fullName>
    </submittedName>
</protein>
<name>M9LXC6_PSEA3</name>
<dbReference type="PANTHER" id="PTHR38701">
    <property type="entry name" value="CHROMOSOME 8, WHOLE GENOME SHOTGUN SEQUENCE"/>
    <property type="match status" value="1"/>
</dbReference>
<feature type="compositionally biased region" description="Polar residues" evidence="1">
    <location>
        <begin position="368"/>
        <end position="377"/>
    </location>
</feature>
<reference evidence="3" key="1">
    <citation type="journal article" date="2013" name="Genome Announc.">
        <title>Genome sequence of the basidiomycetous yeast Pseudozyma antarctica T-34, a producer of the glycolipid biosurfactants mannosylerythritol lipids.</title>
        <authorList>
            <person name="Morita T."/>
            <person name="Koike H."/>
            <person name="Koyama Y."/>
            <person name="Hagiwara H."/>
            <person name="Ito E."/>
            <person name="Fukuoka T."/>
            <person name="Imura T."/>
            <person name="Machida M."/>
            <person name="Kitamoto D."/>
        </authorList>
    </citation>
    <scope>NUCLEOTIDE SEQUENCE [LARGE SCALE GENOMIC DNA]</scope>
    <source>
        <strain evidence="3">T-34</strain>
    </source>
</reference>
<accession>M9LXC6</accession>
<organism evidence="2 3">
    <name type="scientific">Pseudozyma antarctica (strain T-34)</name>
    <name type="common">Yeast</name>
    <name type="synonym">Candida antarctica</name>
    <dbReference type="NCBI Taxonomy" id="1151754"/>
    <lineage>
        <taxon>Eukaryota</taxon>
        <taxon>Fungi</taxon>
        <taxon>Dikarya</taxon>
        <taxon>Basidiomycota</taxon>
        <taxon>Ustilaginomycotina</taxon>
        <taxon>Ustilaginomycetes</taxon>
        <taxon>Ustilaginales</taxon>
        <taxon>Ustilaginaceae</taxon>
        <taxon>Moesziomyces</taxon>
    </lineage>
</organism>
<dbReference type="InterPro" id="IPR007681">
    <property type="entry name" value="Mog1"/>
</dbReference>
<gene>
    <name evidence="2" type="ORF">PANT_14c00102</name>
</gene>
<sequence>MSSASEQRDLFGGAITVSLPKGFIDASDFRQVPDNQEVLVRDDSDVSLIIEVLQLATDEGAGESLDRAVRFHFDSLAHDNSASSSSIQATQIPTQQQAQPPATPPPALLTGTQLVRKFGKSTEPEEQVTIRVALWRLASKNIDLVLSVNEPAGASSSPPNQSGLAQSAFEAAASSLQIRDWDLFAKCTSALATLKVHQSHTAACSSHPTQSIHPNPYRSSVQSSLRWLDFALASASTSVGRTPPHNVRPDELNRTYAGRLPNRRILLPRILARPVTKRKVMGRMDTAPAESPSSSVTPNARPRIIRAQHGYSSPSLSNSTTPTASRPTAGTGRARVDMSAFASPAQSSPAMSPSTSRPMSASSAASANITARLSTPSPAARAHTPLHAKSSSSTVGVTASSYKLQEARIDPPVDPNLASLRSPRIRTRNGSVDLSASPSVASPSLRPPPASQSMASIPRAEQLQFQKPFATTASPRPAPALPTRQLLSPQRQQAPAEQVALRATVRSPSPTQTAASTPSIGRASSLQNTTLPHTQLPSGRQTPSIASAQASAGGGTAPGRIASDSASSTPADDLPAPPLSAGERWPDSASGGYFRPDQTPAASNWRASLRSGSTSQRAAIPSAFADLADGLRSPRRSEDARSSFASSSHPALMASLPLSPTSDTPRSPSEAGEAEEARIHRKLLDLEITNKSLLAINSALEVTKLKQAKEIRELKRRLREGRSLSFGAVSRDSVGSGVFSDDDVLESESDEDGGDFIMAREDPELEAAHQRCKDLVDGMVEQARRAILAEYEAPENTGGKVLHPAEIEEMQRVAEEGDETGADTTFATDLLETSITFDHSSGDTSREDLPASSSLQLPNDVHLPTAATSSNLSDDAVDPVLKQSGPYASGGDVSID</sequence>
<dbReference type="Gene3D" id="3.40.1000.10">
    <property type="entry name" value="Mog1/PsbP, alpha/beta/alpha sandwich"/>
    <property type="match status" value="1"/>
</dbReference>
<evidence type="ECO:0000313" key="3">
    <source>
        <dbReference type="Proteomes" id="UP000011976"/>
    </source>
</evidence>
<feature type="region of interest" description="Disordered" evidence="1">
    <location>
        <begin position="471"/>
        <end position="676"/>
    </location>
</feature>
<dbReference type="SUPFAM" id="SSF55724">
    <property type="entry name" value="Mog1p/PsbP-like"/>
    <property type="match status" value="1"/>
</dbReference>
<feature type="compositionally biased region" description="Low complexity" evidence="1">
    <location>
        <begin position="82"/>
        <end position="100"/>
    </location>
</feature>
<dbReference type="STRING" id="1151754.M9LXC6"/>
<proteinExistence type="predicted"/>
<feature type="compositionally biased region" description="Polar residues" evidence="1">
    <location>
        <begin position="506"/>
        <end position="543"/>
    </location>
</feature>
<dbReference type="Pfam" id="PF04603">
    <property type="entry name" value="Mog1"/>
    <property type="match status" value="1"/>
</dbReference>
<feature type="compositionally biased region" description="Low complexity" evidence="1">
    <location>
        <begin position="642"/>
        <end position="651"/>
    </location>
</feature>
<feature type="compositionally biased region" description="Low complexity" evidence="1">
    <location>
        <begin position="390"/>
        <end position="401"/>
    </location>
</feature>
<feature type="compositionally biased region" description="Polar residues" evidence="1">
    <location>
        <begin position="485"/>
        <end position="495"/>
    </location>
</feature>
<dbReference type="PANTHER" id="PTHR38701:SF1">
    <property type="entry name" value="UP-REGULATED DURING SEPTATION PROTEIN 1 DOMAIN-CONTAINING PROTEIN"/>
    <property type="match status" value="1"/>
</dbReference>
<feature type="region of interest" description="Disordered" evidence="1">
    <location>
        <begin position="837"/>
        <end position="896"/>
    </location>
</feature>
<feature type="compositionally biased region" description="Low complexity" evidence="1">
    <location>
        <begin position="435"/>
        <end position="444"/>
    </location>
</feature>
<feature type="compositionally biased region" description="Polar residues" evidence="1">
    <location>
        <begin position="658"/>
        <end position="667"/>
    </location>
</feature>
<evidence type="ECO:0000256" key="1">
    <source>
        <dbReference type="SAM" id="MobiDB-lite"/>
    </source>
</evidence>
<feature type="compositionally biased region" description="Low complexity" evidence="1">
    <location>
        <begin position="562"/>
        <end position="574"/>
    </location>
</feature>
<evidence type="ECO:0000313" key="2">
    <source>
        <dbReference type="EMBL" id="GAC75219.1"/>
    </source>
</evidence>
<feature type="region of interest" description="Disordered" evidence="1">
    <location>
        <begin position="82"/>
        <end position="108"/>
    </location>
</feature>
<dbReference type="AlphaFoldDB" id="M9LXC6"/>
<dbReference type="Proteomes" id="UP000011976">
    <property type="component" value="Unassembled WGS sequence"/>
</dbReference>
<dbReference type="EMBL" id="DF196780">
    <property type="protein sequence ID" value="GAC75219.1"/>
    <property type="molecule type" value="Genomic_DNA"/>
</dbReference>
<dbReference type="OrthoDB" id="10255285at2759"/>
<feature type="compositionally biased region" description="Basic and acidic residues" evidence="1">
    <location>
        <begin position="840"/>
        <end position="849"/>
    </location>
</feature>
<dbReference type="InterPro" id="IPR016123">
    <property type="entry name" value="Mog1/PsbP_a/b/a-sand"/>
</dbReference>
<feature type="compositionally biased region" description="Low complexity" evidence="1">
    <location>
        <begin position="338"/>
        <end position="367"/>
    </location>
</feature>
<feature type="compositionally biased region" description="Polar residues" evidence="1">
    <location>
        <begin position="600"/>
        <end position="617"/>
    </location>
</feature>
<feature type="region of interest" description="Disordered" evidence="1">
    <location>
        <begin position="277"/>
        <end position="456"/>
    </location>
</feature>